<comment type="caution">
    <text evidence="5">The sequence shown here is derived from an EMBL/GenBank/DDBJ whole genome shotgun (WGS) entry which is preliminary data.</text>
</comment>
<dbReference type="Proteomes" id="UP000075714">
    <property type="component" value="Unassembled WGS sequence"/>
</dbReference>
<sequence length="576" mass="62542">MDQRIVDNGDDVTDAAEVQALVALQRTFRSDSCDEYYRTACLVLLFVGLTWRLLAYALLYAQVHWAFFKLKMEAGFAKPFLHAATEGYSEILVALIQTINVVDDKKKSILARHLQTRGGEDQKTPVQIALEKGHLETVTVLVEAAKSVEGDGKETISPLRLAAKLGKWKMVRQIVGAIKAKESPEKAAEELREALKLAANHGKRDVVRVLLSKDANKITRLRLAMDMGIDAVDGPECYFVRRPEPAGPEYSDPRARERSLDPNDAVNQSRARIYHKMQEINIGMAENWKQTQGAQGTGCIPTSEEKEKAAYDVLNKSRSAESGPATAVAGGSGGDGVGGSGGGGGNDDEVDNGNEVIIATELSHVCLLASDTYFEGMPAGRYRVEWELRVLPFSNAGLEEDLVFRAQRWGEKGPHGPLLKSAMAYPEVRRKEGNGWFTYRVGGSRGLFEVGTEKDIKVRVWLEATGGAWKYGIMFREVRFVLEEGEEGGGGVVVGEGGGAGAGAEAEGGLPAAGVSEAAFLEQQRQPRAGAEEWESGDSDDQGEEEESDNENEDDEAVEEDDGEREVRSGVTASSS</sequence>
<keyword evidence="2" id="KW-0040">ANK repeat</keyword>
<evidence type="ECO:0000256" key="4">
    <source>
        <dbReference type="SAM" id="Phobius"/>
    </source>
</evidence>
<keyword evidence="4" id="KW-0472">Membrane</keyword>
<evidence type="ECO:0000256" key="2">
    <source>
        <dbReference type="ARBA" id="ARBA00023043"/>
    </source>
</evidence>
<keyword evidence="4" id="KW-0812">Transmembrane</keyword>
<dbReference type="SUPFAM" id="SSF48403">
    <property type="entry name" value="Ankyrin repeat"/>
    <property type="match status" value="1"/>
</dbReference>
<accession>A0A150FWD0</accession>
<feature type="region of interest" description="Disordered" evidence="3">
    <location>
        <begin position="316"/>
        <end position="352"/>
    </location>
</feature>
<dbReference type="EMBL" id="LSYV01000241">
    <property type="protein sequence ID" value="KXZ41923.1"/>
    <property type="molecule type" value="Genomic_DNA"/>
</dbReference>
<feature type="compositionally biased region" description="Gly residues" evidence="3">
    <location>
        <begin position="330"/>
        <end position="345"/>
    </location>
</feature>
<dbReference type="Gene3D" id="1.25.40.20">
    <property type="entry name" value="Ankyrin repeat-containing domain"/>
    <property type="match status" value="1"/>
</dbReference>
<feature type="compositionally biased region" description="Acidic residues" evidence="3">
    <location>
        <begin position="532"/>
        <end position="564"/>
    </location>
</feature>
<evidence type="ECO:0000313" key="5">
    <source>
        <dbReference type="EMBL" id="KXZ41923.1"/>
    </source>
</evidence>
<dbReference type="SMART" id="SM00248">
    <property type="entry name" value="ANK"/>
    <property type="match status" value="3"/>
</dbReference>
<dbReference type="InterPro" id="IPR036770">
    <property type="entry name" value="Ankyrin_rpt-contain_sf"/>
</dbReference>
<keyword evidence="6" id="KW-1185">Reference proteome</keyword>
<feature type="region of interest" description="Disordered" evidence="3">
    <location>
        <begin position="243"/>
        <end position="265"/>
    </location>
</feature>
<name>A0A150FWD0_GONPE</name>
<feature type="transmembrane region" description="Helical" evidence="4">
    <location>
        <begin position="36"/>
        <end position="61"/>
    </location>
</feature>
<reference evidence="6" key="1">
    <citation type="journal article" date="2016" name="Nat. Commun.">
        <title>The Gonium pectorale genome demonstrates co-option of cell cycle regulation during the evolution of multicellularity.</title>
        <authorList>
            <person name="Hanschen E.R."/>
            <person name="Marriage T.N."/>
            <person name="Ferris P.J."/>
            <person name="Hamaji T."/>
            <person name="Toyoda A."/>
            <person name="Fujiyama A."/>
            <person name="Neme R."/>
            <person name="Noguchi H."/>
            <person name="Minakuchi Y."/>
            <person name="Suzuki M."/>
            <person name="Kawai-Toyooka H."/>
            <person name="Smith D.R."/>
            <person name="Sparks H."/>
            <person name="Anderson J."/>
            <person name="Bakaric R."/>
            <person name="Luria V."/>
            <person name="Karger A."/>
            <person name="Kirschner M.W."/>
            <person name="Durand P.M."/>
            <person name="Michod R.E."/>
            <person name="Nozaki H."/>
            <person name="Olson B.J."/>
        </authorList>
    </citation>
    <scope>NUCLEOTIDE SEQUENCE [LARGE SCALE GENOMIC DNA]</scope>
    <source>
        <strain evidence="6">NIES-2863</strain>
    </source>
</reference>
<dbReference type="PANTHER" id="PTHR24166:SF48">
    <property type="entry name" value="PROTEIN VAPYRIN"/>
    <property type="match status" value="1"/>
</dbReference>
<evidence type="ECO:0000256" key="3">
    <source>
        <dbReference type="SAM" id="MobiDB-lite"/>
    </source>
</evidence>
<evidence type="ECO:0000313" key="6">
    <source>
        <dbReference type="Proteomes" id="UP000075714"/>
    </source>
</evidence>
<evidence type="ECO:0000256" key="1">
    <source>
        <dbReference type="ARBA" id="ARBA00022737"/>
    </source>
</evidence>
<feature type="region of interest" description="Disordered" evidence="3">
    <location>
        <begin position="518"/>
        <end position="576"/>
    </location>
</feature>
<keyword evidence="1" id="KW-0677">Repeat</keyword>
<protein>
    <submittedName>
        <fullName evidence="5">Uncharacterized protein</fullName>
    </submittedName>
</protein>
<dbReference type="AlphaFoldDB" id="A0A150FWD0"/>
<keyword evidence="4" id="KW-1133">Transmembrane helix</keyword>
<organism evidence="5 6">
    <name type="scientific">Gonium pectorale</name>
    <name type="common">Green alga</name>
    <dbReference type="NCBI Taxonomy" id="33097"/>
    <lineage>
        <taxon>Eukaryota</taxon>
        <taxon>Viridiplantae</taxon>
        <taxon>Chlorophyta</taxon>
        <taxon>core chlorophytes</taxon>
        <taxon>Chlorophyceae</taxon>
        <taxon>CS clade</taxon>
        <taxon>Chlamydomonadales</taxon>
        <taxon>Volvocaceae</taxon>
        <taxon>Gonium</taxon>
    </lineage>
</organism>
<dbReference type="InterPro" id="IPR002110">
    <property type="entry name" value="Ankyrin_rpt"/>
</dbReference>
<proteinExistence type="predicted"/>
<gene>
    <name evidence="5" type="ORF">GPECTOR_242g584</name>
</gene>
<feature type="compositionally biased region" description="Basic and acidic residues" evidence="3">
    <location>
        <begin position="251"/>
        <end position="261"/>
    </location>
</feature>
<dbReference type="InterPro" id="IPR050889">
    <property type="entry name" value="Dendritic_Spine_Reg/Scaffold"/>
</dbReference>
<dbReference type="PANTHER" id="PTHR24166">
    <property type="entry name" value="ROLLING PEBBLES, ISOFORM B"/>
    <property type="match status" value="1"/>
</dbReference>